<dbReference type="Pfam" id="PF00085">
    <property type="entry name" value="Thioredoxin"/>
    <property type="match status" value="1"/>
</dbReference>
<evidence type="ECO:0000313" key="8">
    <source>
        <dbReference type="EMBL" id="KAJ8303009.1"/>
    </source>
</evidence>
<keyword evidence="2" id="KW-0812">Transmembrane</keyword>
<evidence type="ECO:0000259" key="7">
    <source>
        <dbReference type="PROSITE" id="PS51352"/>
    </source>
</evidence>
<evidence type="ECO:0000256" key="5">
    <source>
        <dbReference type="ARBA" id="ARBA00045246"/>
    </source>
</evidence>
<dbReference type="Gene3D" id="3.40.30.10">
    <property type="entry name" value="Glutaredoxin"/>
    <property type="match status" value="1"/>
</dbReference>
<organism evidence="8 9">
    <name type="scientific">Tegillarca granosa</name>
    <name type="common">Malaysian cockle</name>
    <name type="synonym">Anadara granosa</name>
    <dbReference type="NCBI Taxonomy" id="220873"/>
    <lineage>
        <taxon>Eukaryota</taxon>
        <taxon>Metazoa</taxon>
        <taxon>Spiralia</taxon>
        <taxon>Lophotrochozoa</taxon>
        <taxon>Mollusca</taxon>
        <taxon>Bivalvia</taxon>
        <taxon>Autobranchia</taxon>
        <taxon>Pteriomorphia</taxon>
        <taxon>Arcoida</taxon>
        <taxon>Arcoidea</taxon>
        <taxon>Arcidae</taxon>
        <taxon>Tegillarca</taxon>
    </lineage>
</organism>
<comment type="subcellular location">
    <subcellularLocation>
        <location evidence="1">Endoplasmic reticulum membrane</location>
        <topology evidence="1">Single-pass membrane protein</topology>
    </subcellularLocation>
</comment>
<name>A0ABQ9ECG3_TEGGR</name>
<dbReference type="SUPFAM" id="SSF52833">
    <property type="entry name" value="Thioredoxin-like"/>
    <property type="match status" value="1"/>
</dbReference>
<accession>A0ABQ9ECG3</accession>
<protein>
    <recommendedName>
        <fullName evidence="7">Thioredoxin domain-containing protein</fullName>
    </recommendedName>
</protein>
<evidence type="ECO:0000313" key="9">
    <source>
        <dbReference type="Proteomes" id="UP001217089"/>
    </source>
</evidence>
<gene>
    <name evidence="8" type="ORF">KUTeg_019405</name>
</gene>
<feature type="chain" id="PRO_5046305460" description="Thioredoxin domain-containing protein" evidence="6">
    <location>
        <begin position="22"/>
        <end position="271"/>
    </location>
</feature>
<evidence type="ECO:0000256" key="4">
    <source>
        <dbReference type="ARBA" id="ARBA00023136"/>
    </source>
</evidence>
<keyword evidence="4" id="KW-0472">Membrane</keyword>
<keyword evidence="9" id="KW-1185">Reference proteome</keyword>
<dbReference type="Proteomes" id="UP001217089">
    <property type="component" value="Unassembled WGS sequence"/>
</dbReference>
<reference evidence="8 9" key="1">
    <citation type="submission" date="2022-12" db="EMBL/GenBank/DDBJ databases">
        <title>Chromosome-level genome of Tegillarca granosa.</title>
        <authorList>
            <person name="Kim J."/>
        </authorList>
    </citation>
    <scope>NUCLEOTIDE SEQUENCE [LARGE SCALE GENOMIC DNA]</scope>
    <source>
        <strain evidence="8">Teg-2019</strain>
        <tissue evidence="8">Adductor muscle</tissue>
    </source>
</reference>
<sequence>MALHLNLFVLVSTGLFASSACRFELIRQQKFRFLEQRKEGMWLVEFYAPWCGHCKKLEPTFHEVSVELRDSQIKVAKLDCTRYSSVASEFGVRGFPTIKFISGDNEFTHKGERSKEDILEFANRAFGPPVRKIPSIGKFYDVKGKIADSVMFLYVGDDDKEADLFQKYSEVAEKSRIQAYFYAGKRNILPQDIKFKNEPTVLVFKDGETYEYEAPDGIPTMTSLQNWVRGERYNAFPLVQGGNINEMADTEKILVIAVVDFNDEEKSTLNA</sequence>
<keyword evidence="3" id="KW-1133">Transmembrane helix</keyword>
<dbReference type="EMBL" id="JARBDR010000917">
    <property type="protein sequence ID" value="KAJ8303009.1"/>
    <property type="molecule type" value="Genomic_DNA"/>
</dbReference>
<feature type="signal peptide" evidence="6">
    <location>
        <begin position="1"/>
        <end position="21"/>
    </location>
</feature>
<dbReference type="InterPro" id="IPR036249">
    <property type="entry name" value="Thioredoxin-like_sf"/>
</dbReference>
<dbReference type="PROSITE" id="PS00194">
    <property type="entry name" value="THIOREDOXIN_1"/>
    <property type="match status" value="1"/>
</dbReference>
<evidence type="ECO:0000256" key="1">
    <source>
        <dbReference type="ARBA" id="ARBA00004389"/>
    </source>
</evidence>
<feature type="non-terminal residue" evidence="8">
    <location>
        <position position="271"/>
    </location>
</feature>
<dbReference type="InterPro" id="IPR052250">
    <property type="entry name" value="PDI_TMX3"/>
</dbReference>
<evidence type="ECO:0000256" key="6">
    <source>
        <dbReference type="SAM" id="SignalP"/>
    </source>
</evidence>
<evidence type="ECO:0000256" key="2">
    <source>
        <dbReference type="ARBA" id="ARBA00022692"/>
    </source>
</evidence>
<dbReference type="InterPro" id="IPR017937">
    <property type="entry name" value="Thioredoxin_CS"/>
</dbReference>
<dbReference type="PANTHER" id="PTHR46426">
    <property type="entry name" value="PROTEIN DISULFIDE-ISOMERASE TMX3"/>
    <property type="match status" value="1"/>
</dbReference>
<dbReference type="InterPro" id="IPR013766">
    <property type="entry name" value="Thioredoxin_domain"/>
</dbReference>
<proteinExistence type="predicted"/>
<feature type="domain" description="Thioredoxin" evidence="7">
    <location>
        <begin position="14"/>
        <end position="127"/>
    </location>
</feature>
<keyword evidence="6" id="KW-0732">Signal</keyword>
<comment type="caution">
    <text evidence="8">The sequence shown here is derived from an EMBL/GenBank/DDBJ whole genome shotgun (WGS) entry which is preliminary data.</text>
</comment>
<dbReference type="PANTHER" id="PTHR46426:SF1">
    <property type="entry name" value="PROTEIN DISULFIDE-ISOMERASE TMX3"/>
    <property type="match status" value="1"/>
</dbReference>
<comment type="function">
    <text evidence="5">Probable disulfide isomerase, which participates in the folding of proteins containing disulfide bonds. May act as a dithiol oxidase. Acts as a regulator of endoplasmic reticulum-mitochondria contact sites via its ability to regulate redox signals.</text>
</comment>
<dbReference type="Pfam" id="PF13848">
    <property type="entry name" value="Thioredoxin_6"/>
    <property type="match status" value="1"/>
</dbReference>
<dbReference type="PRINTS" id="PR00421">
    <property type="entry name" value="THIOREDOXIN"/>
</dbReference>
<evidence type="ECO:0000256" key="3">
    <source>
        <dbReference type="ARBA" id="ARBA00022989"/>
    </source>
</evidence>
<dbReference type="PROSITE" id="PS51352">
    <property type="entry name" value="THIOREDOXIN_2"/>
    <property type="match status" value="1"/>
</dbReference>